<dbReference type="PROSITE" id="PS50950">
    <property type="entry name" value="ZF_THAP"/>
    <property type="match status" value="1"/>
</dbReference>
<evidence type="ECO:0000259" key="9">
    <source>
        <dbReference type="PROSITE" id="PS50950"/>
    </source>
</evidence>
<dbReference type="Pfam" id="PF05485">
    <property type="entry name" value="THAP"/>
    <property type="match status" value="1"/>
</dbReference>
<feature type="region of interest" description="Disordered" evidence="7">
    <location>
        <begin position="430"/>
        <end position="519"/>
    </location>
</feature>
<evidence type="ECO:0000256" key="6">
    <source>
        <dbReference type="PROSITE-ProRule" id="PRU00309"/>
    </source>
</evidence>
<feature type="compositionally biased region" description="Basic and acidic residues" evidence="7">
    <location>
        <begin position="442"/>
        <end position="456"/>
    </location>
</feature>
<keyword evidence="2 5" id="KW-0863">Zinc-finger</keyword>
<proteinExistence type="predicted"/>
<feature type="compositionally biased region" description="Polar residues" evidence="7">
    <location>
        <begin position="191"/>
        <end position="212"/>
    </location>
</feature>
<keyword evidence="4 6" id="KW-0238">DNA-binding</keyword>
<evidence type="ECO:0000256" key="3">
    <source>
        <dbReference type="ARBA" id="ARBA00022833"/>
    </source>
</evidence>
<dbReference type="FunFam" id="6.10.140.2220:FF:000022">
    <property type="entry name" value="Leucine-rich repeat-containing protein"/>
    <property type="match status" value="1"/>
</dbReference>
<feature type="domain" description="MYND-type" evidence="8">
    <location>
        <begin position="973"/>
        <end position="1010"/>
    </location>
</feature>
<name>A0A653BWN9_CALMS</name>
<feature type="domain" description="THAP-type" evidence="9">
    <location>
        <begin position="40"/>
        <end position="127"/>
    </location>
</feature>
<feature type="compositionally biased region" description="Polar residues" evidence="7">
    <location>
        <begin position="232"/>
        <end position="242"/>
    </location>
</feature>
<dbReference type="Gene3D" id="6.10.140.2220">
    <property type="match status" value="1"/>
</dbReference>
<gene>
    <name evidence="10" type="ORF">CALMAC_LOCUS3917</name>
</gene>
<feature type="compositionally biased region" description="Polar residues" evidence="7">
    <location>
        <begin position="499"/>
        <end position="511"/>
    </location>
</feature>
<dbReference type="PROSITE" id="PS01360">
    <property type="entry name" value="ZF_MYND_1"/>
    <property type="match status" value="1"/>
</dbReference>
<keyword evidence="11" id="KW-1185">Reference proteome</keyword>
<dbReference type="Proteomes" id="UP000410492">
    <property type="component" value="Unassembled WGS sequence"/>
</dbReference>
<feature type="region of interest" description="Disordered" evidence="7">
    <location>
        <begin position="191"/>
        <end position="217"/>
    </location>
</feature>
<dbReference type="SUPFAM" id="SSF57716">
    <property type="entry name" value="Glucocorticoid receptor-like (DNA-binding domain)"/>
    <property type="match status" value="1"/>
</dbReference>
<dbReference type="OrthoDB" id="432970at2759"/>
<evidence type="ECO:0000259" key="8">
    <source>
        <dbReference type="PROSITE" id="PS50865"/>
    </source>
</evidence>
<feature type="compositionally biased region" description="Basic and acidic residues" evidence="7">
    <location>
        <begin position="464"/>
        <end position="493"/>
    </location>
</feature>
<feature type="region of interest" description="Disordered" evidence="7">
    <location>
        <begin position="229"/>
        <end position="266"/>
    </location>
</feature>
<evidence type="ECO:0000313" key="10">
    <source>
        <dbReference type="EMBL" id="VEN39357.1"/>
    </source>
</evidence>
<keyword evidence="1" id="KW-0479">Metal-binding</keyword>
<dbReference type="SMART" id="SM00980">
    <property type="entry name" value="THAP"/>
    <property type="match status" value="1"/>
</dbReference>
<dbReference type="InterPro" id="IPR006612">
    <property type="entry name" value="THAP_Znf"/>
</dbReference>
<evidence type="ECO:0000256" key="1">
    <source>
        <dbReference type="ARBA" id="ARBA00022723"/>
    </source>
</evidence>
<dbReference type="EMBL" id="CAACVG010005457">
    <property type="protein sequence ID" value="VEN39357.1"/>
    <property type="molecule type" value="Genomic_DNA"/>
</dbReference>
<dbReference type="SUPFAM" id="SSF144232">
    <property type="entry name" value="HIT/MYND zinc finger-like"/>
    <property type="match status" value="1"/>
</dbReference>
<protein>
    <recommendedName>
        <fullName evidence="12">THAP-type domain-containing protein</fullName>
    </recommendedName>
</protein>
<feature type="region of interest" description="Disordered" evidence="7">
    <location>
        <begin position="917"/>
        <end position="972"/>
    </location>
</feature>
<dbReference type="GO" id="GO:0003677">
    <property type="term" value="F:DNA binding"/>
    <property type="evidence" value="ECO:0007669"/>
    <property type="project" value="UniProtKB-UniRule"/>
</dbReference>
<evidence type="ECO:0000313" key="11">
    <source>
        <dbReference type="Proteomes" id="UP000410492"/>
    </source>
</evidence>
<evidence type="ECO:0000256" key="5">
    <source>
        <dbReference type="PROSITE-ProRule" id="PRU00134"/>
    </source>
</evidence>
<sequence>MTLRHRTLRANPYYCLVFAWIGPRLSCLHGPVRCFCYVKMPQCYVTSCTNYYGKTKGNVKVIYHMLPSVAGIAAKWSEVCGDKMLPPYARVCSDHFTPDCYQRDLQHELLGLPLRKKLKPNAVPNLNLPRKNDARSLQNSDQQYIENRLNLLQGISLTVKESSKEKKVPTQPEDKDQIVMIPLKRSRNGQIKVNKDNNGFNPSAISTPNSKANGAKTGNIKKKVKSDDILTTIPQKSNGSKNTENKDKRVCTTTLPKPTKPDTCKTNKENFDKDICISESHATKPNTSKSAKDDVKISCKTKNSNTQCVTNDQKQSTKLREAQCLKINKCSGTKMPMRSSIRIAKKKSIESMSDSFTSHVNSKKDKISKRERFSDKLKFMAKLELKYERNNTSSIIDLDNFFNEFVAENEENKIRIESLNKMQIMEDVREGCNAEPSSPGHAEQRSSDDAETKPETQVENGYEETNHHDRNENLLSKDEVKKEETQDAEEPNKPELTTEDTYSNSGSPNSESNKRKLETEDYPIKRLRAEMHENFASRDKILNEFIEMADCNSVEQIHTFSEQLLAEIKTLNELAKEKEREWNNLIHLKKLKEELLIRMQRKKQVMLLSEKSEYVDMLNESQGDNGEDKIKNSMPQSILKANLTGAQRGPLRGSNNGMNGDKIRQKIMMPKTHLSGLELNGGLDLRQAKQRPTLDVQSIIADYRQKHPETVPRRGRRIRTSCSDGISRLIDSCNLNYHTSMALGSGGQLRQGNQDVSSELGLLLNTINMGKQPEAMKTNSNESHGQNSNQDAVSFKDMLLQFAKLSQSERTELIQNAIKPPPPYPEVTVHPVPTTTAAPTNSLLHGILTKAPPKQSKSSFSPTLARLLTAPERATNNHINSTPALPNNTTVHASNMSISEILCTSKTRNEITITPVDTQYEPPPIKGRLTEEEETEDSADRLVIDESSEAAEARRAANPSQDAGSDGDEVPTCQGCNQKPAQFVCAGCGNQWYCSRDCQVSAWDEHSEVCSG</sequence>
<accession>A0A653BWN9</accession>
<evidence type="ECO:0008006" key="12">
    <source>
        <dbReference type="Google" id="ProtNLM"/>
    </source>
</evidence>
<organism evidence="10 11">
    <name type="scientific">Callosobruchus maculatus</name>
    <name type="common">Southern cowpea weevil</name>
    <name type="synonym">Pulse bruchid</name>
    <dbReference type="NCBI Taxonomy" id="64391"/>
    <lineage>
        <taxon>Eukaryota</taxon>
        <taxon>Metazoa</taxon>
        <taxon>Ecdysozoa</taxon>
        <taxon>Arthropoda</taxon>
        <taxon>Hexapoda</taxon>
        <taxon>Insecta</taxon>
        <taxon>Pterygota</taxon>
        <taxon>Neoptera</taxon>
        <taxon>Endopterygota</taxon>
        <taxon>Coleoptera</taxon>
        <taxon>Polyphaga</taxon>
        <taxon>Cucujiformia</taxon>
        <taxon>Chrysomeloidea</taxon>
        <taxon>Chrysomelidae</taxon>
        <taxon>Bruchinae</taxon>
        <taxon>Bruchini</taxon>
        <taxon>Callosobruchus</taxon>
    </lineage>
</organism>
<dbReference type="GO" id="GO:0008270">
    <property type="term" value="F:zinc ion binding"/>
    <property type="evidence" value="ECO:0007669"/>
    <property type="project" value="UniProtKB-KW"/>
</dbReference>
<dbReference type="InterPro" id="IPR002893">
    <property type="entry name" value="Znf_MYND"/>
</dbReference>
<evidence type="ECO:0000256" key="2">
    <source>
        <dbReference type="ARBA" id="ARBA00022771"/>
    </source>
</evidence>
<dbReference type="Pfam" id="PF01753">
    <property type="entry name" value="zf-MYND"/>
    <property type="match status" value="1"/>
</dbReference>
<reference evidence="10 11" key="1">
    <citation type="submission" date="2019-01" db="EMBL/GenBank/DDBJ databases">
        <authorList>
            <person name="Sayadi A."/>
        </authorList>
    </citation>
    <scope>NUCLEOTIDE SEQUENCE [LARGE SCALE GENOMIC DNA]</scope>
</reference>
<dbReference type="PROSITE" id="PS50865">
    <property type="entry name" value="ZF_MYND_2"/>
    <property type="match status" value="1"/>
</dbReference>
<keyword evidence="3" id="KW-0862">Zinc</keyword>
<evidence type="ECO:0000256" key="4">
    <source>
        <dbReference type="ARBA" id="ARBA00023125"/>
    </source>
</evidence>
<dbReference type="SMART" id="SM00692">
    <property type="entry name" value="DM3"/>
    <property type="match status" value="1"/>
</dbReference>
<dbReference type="AlphaFoldDB" id="A0A653BWN9"/>
<evidence type="ECO:0000256" key="7">
    <source>
        <dbReference type="SAM" id="MobiDB-lite"/>
    </source>
</evidence>